<dbReference type="GO" id="GO:0046496">
    <property type="term" value="P:nicotinamide nucleotide metabolic process"/>
    <property type="evidence" value="ECO:0007669"/>
    <property type="project" value="UniProtKB-UniRule"/>
</dbReference>
<keyword evidence="1 6" id="KW-0547">Nucleotide-binding</keyword>
<keyword evidence="3 6" id="KW-0521">NADP</keyword>
<dbReference type="InterPro" id="IPR000631">
    <property type="entry name" value="CARKD"/>
</dbReference>
<protein>
    <recommendedName>
        <fullName evidence="6">ADP-dependent (S)-NAD(P)H-hydrate dehydratase</fullName>
        <ecNumber evidence="6">4.2.1.136</ecNumber>
    </recommendedName>
    <alternativeName>
        <fullName evidence="6">ADP-dependent NAD(P)HX dehydratase</fullName>
    </alternativeName>
</protein>
<feature type="binding site" evidence="6">
    <location>
        <position position="46"/>
    </location>
    <ligand>
        <name>(6S)-NADPHX</name>
        <dbReference type="ChEBI" id="CHEBI:64076"/>
    </ligand>
</feature>
<accession>A0A923MGA2</accession>
<comment type="caution">
    <text evidence="8">The sequence shown here is derived from an EMBL/GenBank/DDBJ whole genome shotgun (WGS) entry which is preliminary data.</text>
</comment>
<dbReference type="HAMAP" id="MF_01965">
    <property type="entry name" value="NADHX_dehydratase"/>
    <property type="match status" value="1"/>
</dbReference>
<dbReference type="NCBIfam" id="TIGR00196">
    <property type="entry name" value="yjeF_cterm"/>
    <property type="match status" value="1"/>
</dbReference>
<dbReference type="InterPro" id="IPR017953">
    <property type="entry name" value="Carbohydrate_kinase_pred_CS"/>
</dbReference>
<keyword evidence="2 6" id="KW-0067">ATP-binding</keyword>
<comment type="catalytic activity">
    <reaction evidence="6">
        <text>(6S)-NADHX + ADP = AMP + phosphate + NADH + H(+)</text>
        <dbReference type="Rhea" id="RHEA:32223"/>
        <dbReference type="ChEBI" id="CHEBI:15378"/>
        <dbReference type="ChEBI" id="CHEBI:43474"/>
        <dbReference type="ChEBI" id="CHEBI:57945"/>
        <dbReference type="ChEBI" id="CHEBI:64074"/>
        <dbReference type="ChEBI" id="CHEBI:456215"/>
        <dbReference type="ChEBI" id="CHEBI:456216"/>
        <dbReference type="EC" id="4.2.1.136"/>
    </reaction>
</comment>
<evidence type="ECO:0000256" key="1">
    <source>
        <dbReference type="ARBA" id="ARBA00022741"/>
    </source>
</evidence>
<comment type="similarity">
    <text evidence="6">Belongs to the NnrD/CARKD family.</text>
</comment>
<dbReference type="GO" id="GO:0052855">
    <property type="term" value="F:ADP-dependent NAD(P)H-hydrate dehydratase activity"/>
    <property type="evidence" value="ECO:0007669"/>
    <property type="project" value="UniProtKB-UniRule"/>
</dbReference>
<comment type="catalytic activity">
    <reaction evidence="6">
        <text>(6S)-NADPHX + ADP = AMP + phosphate + NADPH + H(+)</text>
        <dbReference type="Rhea" id="RHEA:32235"/>
        <dbReference type="ChEBI" id="CHEBI:15378"/>
        <dbReference type="ChEBI" id="CHEBI:43474"/>
        <dbReference type="ChEBI" id="CHEBI:57783"/>
        <dbReference type="ChEBI" id="CHEBI:64076"/>
        <dbReference type="ChEBI" id="CHEBI:456215"/>
        <dbReference type="ChEBI" id="CHEBI:456216"/>
        <dbReference type="EC" id="4.2.1.136"/>
    </reaction>
</comment>
<keyword evidence="9" id="KW-1185">Reference proteome</keyword>
<evidence type="ECO:0000259" key="7">
    <source>
        <dbReference type="PROSITE" id="PS51383"/>
    </source>
</evidence>
<dbReference type="Pfam" id="PF01256">
    <property type="entry name" value="Carb_kinase"/>
    <property type="match status" value="1"/>
</dbReference>
<dbReference type="GO" id="GO:0110051">
    <property type="term" value="P:metabolite repair"/>
    <property type="evidence" value="ECO:0007669"/>
    <property type="project" value="TreeGrafter"/>
</dbReference>
<feature type="binding site" evidence="6">
    <location>
        <position position="230"/>
    </location>
    <ligand>
        <name>AMP</name>
        <dbReference type="ChEBI" id="CHEBI:456215"/>
    </ligand>
</feature>
<dbReference type="PROSITE" id="PS01050">
    <property type="entry name" value="YJEF_C_2"/>
    <property type="match status" value="1"/>
</dbReference>
<dbReference type="Proteomes" id="UP000620327">
    <property type="component" value="Unassembled WGS sequence"/>
</dbReference>
<dbReference type="CDD" id="cd01171">
    <property type="entry name" value="YXKO-related"/>
    <property type="match status" value="1"/>
</dbReference>
<proteinExistence type="inferred from homology"/>
<comment type="cofactor">
    <cofactor evidence="6">
        <name>Mg(2+)</name>
        <dbReference type="ChEBI" id="CHEBI:18420"/>
    </cofactor>
</comment>
<evidence type="ECO:0000256" key="6">
    <source>
        <dbReference type="HAMAP-Rule" id="MF_01965"/>
    </source>
</evidence>
<comment type="function">
    <text evidence="6">Catalyzes the dehydration of the S-form of NAD(P)HX at the expense of ADP, which is converted to AMP. Together with NAD(P)HX epimerase, which catalyzes the epimerization of the S- and R-forms, the enzyme allows the repair of both epimers of NAD(P)HX, a damaged form of NAD(P)H that is a result of enzymatic or heat-dependent hydration.</text>
</comment>
<dbReference type="EC" id="4.2.1.136" evidence="6"/>
<dbReference type="AlphaFoldDB" id="A0A923MGA2"/>
<gene>
    <name evidence="6" type="primary">nnrD</name>
    <name evidence="8" type="ORF">H8Z83_05610</name>
</gene>
<feature type="binding site" evidence="6">
    <location>
        <position position="116"/>
    </location>
    <ligand>
        <name>(6S)-NADPHX</name>
        <dbReference type="ChEBI" id="CHEBI:64076"/>
    </ligand>
</feature>
<evidence type="ECO:0000256" key="4">
    <source>
        <dbReference type="ARBA" id="ARBA00023027"/>
    </source>
</evidence>
<keyword evidence="4 6" id="KW-0520">NAD</keyword>
<sequence>MEVTTLIRTVGLDLLKPALPQRQLDGHKGTFGKLLIVGGAVGYTGAPYLTASAAVRTGCGLVSLGVPKTIWPIEAAKCVSAMPFPLPEKNGMLAGKALPQILEKLDGCDVLALGPGLGRGRETARLVWELLKTEKPLVLDADGINALSGHIDLLDARRGRPTVLTPHEVEFARIGGDLSRGDRERAAQDFAMAHGCVLVLKGHRTVTASPEGDVLVNTTGGSGLAKGGSGDVLTGVIASLMAQRADALRAAAVGVWLHGRAGDLAEQELTAYSVTPEDVVRKLPDAIREILE</sequence>
<keyword evidence="5 6" id="KW-0456">Lyase</keyword>
<name>A0A923MGA2_9FIRM</name>
<dbReference type="PANTHER" id="PTHR12592:SF0">
    <property type="entry name" value="ATP-DEPENDENT (S)-NAD(P)H-HYDRATE DEHYDRATASE"/>
    <property type="match status" value="1"/>
</dbReference>
<dbReference type="SUPFAM" id="SSF53613">
    <property type="entry name" value="Ribokinase-like"/>
    <property type="match status" value="1"/>
</dbReference>
<evidence type="ECO:0000256" key="3">
    <source>
        <dbReference type="ARBA" id="ARBA00022857"/>
    </source>
</evidence>
<dbReference type="InterPro" id="IPR029056">
    <property type="entry name" value="Ribokinase-like"/>
</dbReference>
<feature type="binding site" evidence="6">
    <location>
        <position position="167"/>
    </location>
    <ligand>
        <name>(6S)-NADPHX</name>
        <dbReference type="ChEBI" id="CHEBI:64076"/>
    </ligand>
</feature>
<dbReference type="RefSeq" id="WP_187014141.1">
    <property type="nucleotide sequence ID" value="NZ_JACOQI010000003.1"/>
</dbReference>
<dbReference type="EMBL" id="JACOQI010000003">
    <property type="protein sequence ID" value="MBC5769803.1"/>
    <property type="molecule type" value="Genomic_DNA"/>
</dbReference>
<organism evidence="8 9">
    <name type="scientific">Dysosmobacter segnis</name>
    <dbReference type="NCBI Taxonomy" id="2763042"/>
    <lineage>
        <taxon>Bacteria</taxon>
        <taxon>Bacillati</taxon>
        <taxon>Bacillota</taxon>
        <taxon>Clostridia</taxon>
        <taxon>Eubacteriales</taxon>
        <taxon>Oscillospiraceae</taxon>
        <taxon>Dysosmobacter</taxon>
    </lineage>
</organism>
<dbReference type="PROSITE" id="PS51383">
    <property type="entry name" value="YJEF_C_3"/>
    <property type="match status" value="1"/>
</dbReference>
<evidence type="ECO:0000256" key="5">
    <source>
        <dbReference type="ARBA" id="ARBA00023239"/>
    </source>
</evidence>
<feature type="binding site" evidence="6">
    <location>
        <position position="231"/>
    </location>
    <ligand>
        <name>(6S)-NADPHX</name>
        <dbReference type="ChEBI" id="CHEBI:64076"/>
    </ligand>
</feature>
<evidence type="ECO:0000313" key="8">
    <source>
        <dbReference type="EMBL" id="MBC5769803.1"/>
    </source>
</evidence>
<reference evidence="8" key="1">
    <citation type="submission" date="2020-08" db="EMBL/GenBank/DDBJ databases">
        <title>Genome public.</title>
        <authorList>
            <person name="Liu C."/>
            <person name="Sun Q."/>
        </authorList>
    </citation>
    <scope>NUCLEOTIDE SEQUENCE</scope>
    <source>
        <strain evidence="8">BX15</strain>
    </source>
</reference>
<dbReference type="GO" id="GO:0005524">
    <property type="term" value="F:ATP binding"/>
    <property type="evidence" value="ECO:0007669"/>
    <property type="project" value="UniProtKB-KW"/>
</dbReference>
<feature type="binding site" evidence="6">
    <location>
        <begin position="201"/>
        <end position="205"/>
    </location>
    <ligand>
        <name>AMP</name>
        <dbReference type="ChEBI" id="CHEBI:456215"/>
    </ligand>
</feature>
<dbReference type="Gene3D" id="3.40.1190.20">
    <property type="match status" value="1"/>
</dbReference>
<dbReference type="GO" id="GO:0052856">
    <property type="term" value="F:NAD(P)HX epimerase activity"/>
    <property type="evidence" value="ECO:0007669"/>
    <property type="project" value="TreeGrafter"/>
</dbReference>
<feature type="domain" description="YjeF C-terminal" evidence="7">
    <location>
        <begin position="11"/>
        <end position="290"/>
    </location>
</feature>
<evidence type="ECO:0000313" key="9">
    <source>
        <dbReference type="Proteomes" id="UP000620327"/>
    </source>
</evidence>
<comment type="subunit">
    <text evidence="6">Homotetramer.</text>
</comment>
<dbReference type="PANTHER" id="PTHR12592">
    <property type="entry name" value="ATP-DEPENDENT (S)-NAD(P)H-HYDRATE DEHYDRATASE FAMILY MEMBER"/>
    <property type="match status" value="1"/>
</dbReference>
<evidence type="ECO:0000256" key="2">
    <source>
        <dbReference type="ARBA" id="ARBA00022840"/>
    </source>
</evidence>